<dbReference type="InterPro" id="IPR003890">
    <property type="entry name" value="MIF4G-like_typ-3"/>
</dbReference>
<evidence type="ECO:0000256" key="1">
    <source>
        <dbReference type="ARBA" id="ARBA00004604"/>
    </source>
</evidence>
<dbReference type="GO" id="GO:0042274">
    <property type="term" value="P:ribosomal small subunit biogenesis"/>
    <property type="evidence" value="ECO:0007669"/>
    <property type="project" value="TreeGrafter"/>
</dbReference>
<evidence type="ECO:0000259" key="5">
    <source>
        <dbReference type="PROSITE" id="PS51366"/>
    </source>
</evidence>
<dbReference type="InterPro" id="IPR016024">
    <property type="entry name" value="ARM-type_fold"/>
</dbReference>
<feature type="compositionally biased region" description="Polar residues" evidence="4">
    <location>
        <begin position="86"/>
        <end position="96"/>
    </location>
</feature>
<evidence type="ECO:0000256" key="2">
    <source>
        <dbReference type="ARBA" id="ARBA00006856"/>
    </source>
</evidence>
<dbReference type="Pfam" id="PF02847">
    <property type="entry name" value="MA3"/>
    <property type="match status" value="1"/>
</dbReference>
<dbReference type="Pfam" id="PF02854">
    <property type="entry name" value="MIF4G"/>
    <property type="match status" value="1"/>
</dbReference>
<sequence length="759" mass="87025">MGLKKWMTVVKSEHNGVKSSRKQDRKRAKQLRKLQKVAMAKHQPIEKVMVDALGVRKKTKKKKKKNRSEANSETAVAQHDSEGLQVGTNTRYSSSESDSDDGLTYEQYLKEVQDKKMKIAMEEDNPEQDDVDIHRYSKLLGITEKKKATKLKSFANDGLDDLLEFCDSDNRKRLLASSTDQEISLQGGELTDDDDEAMSTIEGDVDLEEDINSPEEDHESVIDENEYEDEQNSEDEDDGEEELQEDIYGRTINRKTGQVIGADPKAALKKLEDLDAKGGNDESKLEIERVLLGTINRLSEGTLVRSHQVIAQYWQNHSKNDVKSCLTRIILRLIGSPYRLQDQLLSLYALFIAHIHAFISEEISAYFVEVFLRDFIKEISTAQTADDKKLENSVVFLANLLHFRVIKMSVIVEVLQKLREQLTVDNLQLVVTLSSYSYKSLRRHYWTAFSEEMSAVSKKLESAVFSGLPRAKFLGETLLSLQKAPPSNIDQSVIEHHLKIFQGLRKKNKVVSEQELGMSLDDILHAEERGRWSVSSVLNLLMFLIVKFDFYDAHNFPENIVQLARKAKMNSEVRRNVFCTIATSDDEDSAFEKLLRLSLKGQQEREIIYVLITMMLKEKAFNPFYPMLIARFCDFDKRFTLTTQYALWDRIREAGSLKARARTRLADLIHYLISHETLSITVLKVVEWGTLSGVVSSIIRRVFKQLSTCPMLKLRRIFSPLFMRDKNPLLSEGLRLFLNVNFPDSEAYKKIEECFAGET</sequence>
<keyword evidence="3" id="KW-0539">Nucleus</keyword>
<dbReference type="Gene3D" id="1.25.40.180">
    <property type="match status" value="1"/>
</dbReference>
<feature type="compositionally biased region" description="Basic residues" evidence="4">
    <location>
        <begin position="19"/>
        <end position="35"/>
    </location>
</feature>
<comment type="subcellular location">
    <subcellularLocation>
        <location evidence="1">Nucleus</location>
        <location evidence="1">Nucleolus</location>
    </subcellularLocation>
</comment>
<dbReference type="PANTHER" id="PTHR18034">
    <property type="entry name" value="CELL CYCLE CONTROL PROTEIN CWF22-RELATED"/>
    <property type="match status" value="1"/>
</dbReference>
<feature type="compositionally biased region" description="Basic residues" evidence="4">
    <location>
        <begin position="55"/>
        <end position="66"/>
    </location>
</feature>
<keyword evidence="7" id="KW-1185">Reference proteome</keyword>
<evidence type="ECO:0000313" key="6">
    <source>
        <dbReference type="EMBL" id="CAJ0595008.1"/>
    </source>
</evidence>
<accession>A0AA36M0H3</accession>
<reference evidence="6" key="1">
    <citation type="submission" date="2023-07" db="EMBL/GenBank/DDBJ databases">
        <authorList>
            <consortium name="CYATHOMIX"/>
        </authorList>
    </citation>
    <scope>NUCLEOTIDE SEQUENCE</scope>
    <source>
        <strain evidence="6">N/A</strain>
    </source>
</reference>
<dbReference type="AlphaFoldDB" id="A0AA36M0H3"/>
<dbReference type="GO" id="GO:0005730">
    <property type="term" value="C:nucleolus"/>
    <property type="evidence" value="ECO:0007669"/>
    <property type="project" value="UniProtKB-SubCell"/>
</dbReference>
<dbReference type="EMBL" id="CATQJL010000112">
    <property type="protein sequence ID" value="CAJ0595008.1"/>
    <property type="molecule type" value="Genomic_DNA"/>
</dbReference>
<proteinExistence type="inferred from homology"/>
<dbReference type="InterPro" id="IPR050781">
    <property type="entry name" value="CWC22_splicing_factor"/>
</dbReference>
<evidence type="ECO:0000313" key="7">
    <source>
        <dbReference type="Proteomes" id="UP001176961"/>
    </source>
</evidence>
<organism evidence="6 7">
    <name type="scientific">Cylicocyclus nassatus</name>
    <name type="common">Nematode worm</name>
    <dbReference type="NCBI Taxonomy" id="53992"/>
    <lineage>
        <taxon>Eukaryota</taxon>
        <taxon>Metazoa</taxon>
        <taxon>Ecdysozoa</taxon>
        <taxon>Nematoda</taxon>
        <taxon>Chromadorea</taxon>
        <taxon>Rhabditida</taxon>
        <taxon>Rhabditina</taxon>
        <taxon>Rhabditomorpha</taxon>
        <taxon>Strongyloidea</taxon>
        <taxon>Strongylidae</taxon>
        <taxon>Cylicocyclus</taxon>
    </lineage>
</organism>
<comment type="caution">
    <text evidence="6">The sequence shown here is derived from an EMBL/GenBank/DDBJ whole genome shotgun (WGS) entry which is preliminary data.</text>
</comment>
<dbReference type="GO" id="GO:0003723">
    <property type="term" value="F:RNA binding"/>
    <property type="evidence" value="ECO:0007669"/>
    <property type="project" value="InterPro"/>
</dbReference>
<dbReference type="PANTHER" id="PTHR18034:SF4">
    <property type="entry name" value="NUCLEOLAR MIF4G DOMAIN-CONTAINING PROTEIN 1"/>
    <property type="match status" value="1"/>
</dbReference>
<feature type="domain" description="MI" evidence="5">
    <location>
        <begin position="572"/>
        <end position="688"/>
    </location>
</feature>
<gene>
    <name evidence="6" type="ORF">CYNAS_LOCUS6991</name>
</gene>
<feature type="region of interest" description="Disordered" evidence="4">
    <location>
        <begin position="203"/>
        <end position="243"/>
    </location>
</feature>
<dbReference type="SUPFAM" id="SSF48371">
    <property type="entry name" value="ARM repeat"/>
    <property type="match status" value="1"/>
</dbReference>
<evidence type="ECO:0000256" key="3">
    <source>
        <dbReference type="ARBA" id="ARBA00023242"/>
    </source>
</evidence>
<dbReference type="InterPro" id="IPR003891">
    <property type="entry name" value="Initiation_fac_eIF4g_MI"/>
</dbReference>
<dbReference type="Proteomes" id="UP001176961">
    <property type="component" value="Unassembled WGS sequence"/>
</dbReference>
<dbReference type="SMART" id="SM00543">
    <property type="entry name" value="MIF4G"/>
    <property type="match status" value="1"/>
</dbReference>
<evidence type="ECO:0000256" key="4">
    <source>
        <dbReference type="SAM" id="MobiDB-lite"/>
    </source>
</evidence>
<dbReference type="PROSITE" id="PS51366">
    <property type="entry name" value="MI"/>
    <property type="match status" value="1"/>
</dbReference>
<dbReference type="SMART" id="SM00544">
    <property type="entry name" value="MA3"/>
    <property type="match status" value="1"/>
</dbReference>
<protein>
    <recommendedName>
        <fullName evidence="5">MI domain-containing protein</fullName>
    </recommendedName>
</protein>
<comment type="similarity">
    <text evidence="2">Belongs to the CWC22 family.</text>
</comment>
<name>A0AA36M0H3_CYLNA</name>
<feature type="region of interest" description="Disordered" evidence="4">
    <location>
        <begin position="1"/>
        <end position="105"/>
    </location>
</feature>